<dbReference type="EMBL" id="CACRST010000007">
    <property type="protein sequence ID" value="VYS78178.1"/>
    <property type="molecule type" value="Genomic_DNA"/>
</dbReference>
<keyword evidence="1" id="KW-0472">Membrane</keyword>
<feature type="transmembrane region" description="Helical" evidence="1">
    <location>
        <begin position="16"/>
        <end position="37"/>
    </location>
</feature>
<keyword evidence="1" id="KW-1133">Transmembrane helix</keyword>
<gene>
    <name evidence="2" type="ORF">BGLFYP119_00562</name>
</gene>
<sequence length="135" mass="14706">MFGEIQPAVKKETKKVILYTVAGVVLMWIVFAVLHGIMPDKIPFDYTVILGGIGGGIIAVLNFFLMGLTVQKAAAAQDEAMARARLKASYSQRMLLQMLWAVAAIVAPCFQFAAGLIPLLFPSTGIKLYALFQKK</sequence>
<dbReference type="RefSeq" id="WP_156352516.1">
    <property type="nucleotide sequence ID" value="NZ_CACRST010000007.1"/>
</dbReference>
<keyword evidence="1" id="KW-0812">Transmembrane</keyword>
<dbReference type="AlphaFoldDB" id="A0A6N2RC97"/>
<organism evidence="2">
    <name type="scientific">Blautia glucerasea</name>
    <dbReference type="NCBI Taxonomy" id="536633"/>
    <lineage>
        <taxon>Bacteria</taxon>
        <taxon>Bacillati</taxon>
        <taxon>Bacillota</taxon>
        <taxon>Clostridia</taxon>
        <taxon>Lachnospirales</taxon>
        <taxon>Lachnospiraceae</taxon>
        <taxon>Blautia</taxon>
    </lineage>
</organism>
<feature type="transmembrane region" description="Helical" evidence="1">
    <location>
        <begin position="49"/>
        <end position="74"/>
    </location>
</feature>
<proteinExistence type="predicted"/>
<reference evidence="2" key="1">
    <citation type="submission" date="2019-11" db="EMBL/GenBank/DDBJ databases">
        <authorList>
            <person name="Feng L."/>
        </authorList>
    </citation>
    <scope>NUCLEOTIDE SEQUENCE</scope>
    <source>
        <strain evidence="2">BgluceraseaLFYP119</strain>
    </source>
</reference>
<feature type="transmembrane region" description="Helical" evidence="1">
    <location>
        <begin position="95"/>
        <end position="121"/>
    </location>
</feature>
<evidence type="ECO:0000256" key="1">
    <source>
        <dbReference type="SAM" id="Phobius"/>
    </source>
</evidence>
<protein>
    <recommendedName>
        <fullName evidence="3">ATP synthase I chain</fullName>
    </recommendedName>
</protein>
<evidence type="ECO:0008006" key="3">
    <source>
        <dbReference type="Google" id="ProtNLM"/>
    </source>
</evidence>
<accession>A0A6N2RC97</accession>
<name>A0A6N2RC97_9FIRM</name>
<evidence type="ECO:0000313" key="2">
    <source>
        <dbReference type="EMBL" id="VYS78178.1"/>
    </source>
</evidence>